<dbReference type="EMBL" id="VLJS01000067">
    <property type="protein sequence ID" value="TWH09422.1"/>
    <property type="molecule type" value="Genomic_DNA"/>
</dbReference>
<evidence type="ECO:0000313" key="3">
    <source>
        <dbReference type="Proteomes" id="UP000321583"/>
    </source>
</evidence>
<gene>
    <name evidence="2" type="ORF">L613_003800000090</name>
</gene>
<sequence>MTRPSAPPETHSTRDKRPAADQDKPNTPDRYANEKGRHKGPEMPDTDPERNHAVPEDYERMSPDRPRR</sequence>
<proteinExistence type="predicted"/>
<feature type="compositionally biased region" description="Basic and acidic residues" evidence="1">
    <location>
        <begin position="11"/>
        <end position="68"/>
    </location>
</feature>
<organism evidence="2 3">
    <name type="scientific">Pseudoxanthomonas taiwanensis J19</name>
    <dbReference type="NCBI Taxonomy" id="935569"/>
    <lineage>
        <taxon>Bacteria</taxon>
        <taxon>Pseudomonadati</taxon>
        <taxon>Pseudomonadota</taxon>
        <taxon>Gammaproteobacteria</taxon>
        <taxon>Lysobacterales</taxon>
        <taxon>Lysobacteraceae</taxon>
        <taxon>Pseudoxanthomonas</taxon>
    </lineage>
</organism>
<name>A0A562DIE9_9GAMM</name>
<comment type="caution">
    <text evidence="2">The sequence shown here is derived from an EMBL/GenBank/DDBJ whole genome shotgun (WGS) entry which is preliminary data.</text>
</comment>
<protein>
    <submittedName>
        <fullName evidence="2">Uncharacterized protein</fullName>
    </submittedName>
</protein>
<dbReference type="Proteomes" id="UP000321583">
    <property type="component" value="Unassembled WGS sequence"/>
</dbReference>
<evidence type="ECO:0000256" key="1">
    <source>
        <dbReference type="SAM" id="MobiDB-lite"/>
    </source>
</evidence>
<feature type="region of interest" description="Disordered" evidence="1">
    <location>
        <begin position="1"/>
        <end position="68"/>
    </location>
</feature>
<dbReference type="OrthoDB" id="5986714at2"/>
<evidence type="ECO:0000313" key="2">
    <source>
        <dbReference type="EMBL" id="TWH09422.1"/>
    </source>
</evidence>
<dbReference type="RefSeq" id="WP_028915496.1">
    <property type="nucleotide sequence ID" value="NZ_VLJS01000067.1"/>
</dbReference>
<accession>A0A562DIE9</accession>
<dbReference type="AlphaFoldDB" id="A0A562DIE9"/>
<keyword evidence="3" id="KW-1185">Reference proteome</keyword>
<reference evidence="2 3" key="1">
    <citation type="submission" date="2019-07" db="EMBL/GenBank/DDBJ databases">
        <title>Genome sequencing of lignin-degrading bacterial isolates.</title>
        <authorList>
            <person name="Gladden J."/>
        </authorList>
    </citation>
    <scope>NUCLEOTIDE SEQUENCE [LARGE SCALE GENOMIC DNA]</scope>
    <source>
        <strain evidence="2 3">J19</strain>
    </source>
</reference>